<dbReference type="RefSeq" id="WP_008330483.1">
    <property type="nucleotide sequence ID" value="NZ_CH902578.1"/>
</dbReference>
<gene>
    <name evidence="2" type="ORF">RB2654_08342</name>
</gene>
<dbReference type="eggNOG" id="ENOG502Z7MF">
    <property type="taxonomic scope" value="Bacteria"/>
</dbReference>
<keyword evidence="1" id="KW-0732">Signal</keyword>
<comment type="caution">
    <text evidence="2">The sequence shown here is derived from an EMBL/GenBank/DDBJ whole genome shotgun (WGS) entry which is preliminary data.</text>
</comment>
<dbReference type="AlphaFoldDB" id="A3VHK9"/>
<dbReference type="InterPro" id="IPR037107">
    <property type="entry name" value="Put_OMP_sf"/>
</dbReference>
<dbReference type="EMBL" id="AAMT01000009">
    <property type="protein sequence ID" value="EAQ12200.1"/>
    <property type="molecule type" value="Genomic_DNA"/>
</dbReference>
<protein>
    <recommendedName>
        <fullName evidence="4">DUF2219 domain-containing protein</fullName>
    </recommendedName>
</protein>
<evidence type="ECO:0000256" key="1">
    <source>
        <dbReference type="SAM" id="SignalP"/>
    </source>
</evidence>
<name>A3VHK9_9RHOB</name>
<dbReference type="Proteomes" id="UP000002931">
    <property type="component" value="Unassembled WGS sequence"/>
</dbReference>
<dbReference type="Pfam" id="PF09982">
    <property type="entry name" value="LpxR"/>
    <property type="match status" value="1"/>
</dbReference>
<feature type="signal peptide" evidence="1">
    <location>
        <begin position="1"/>
        <end position="23"/>
    </location>
</feature>
<organism evidence="2 3">
    <name type="scientific">Maritimibacter alkaliphilus HTCC2654</name>
    <dbReference type="NCBI Taxonomy" id="314271"/>
    <lineage>
        <taxon>Bacteria</taxon>
        <taxon>Pseudomonadati</taxon>
        <taxon>Pseudomonadota</taxon>
        <taxon>Alphaproteobacteria</taxon>
        <taxon>Rhodobacterales</taxon>
        <taxon>Roseobacteraceae</taxon>
        <taxon>Maritimibacter</taxon>
    </lineage>
</organism>
<evidence type="ECO:0000313" key="3">
    <source>
        <dbReference type="Proteomes" id="UP000002931"/>
    </source>
</evidence>
<accession>A3VHK9</accession>
<proteinExistence type="predicted"/>
<dbReference type="STRING" id="314271.RB2654_08342"/>
<evidence type="ECO:0000313" key="2">
    <source>
        <dbReference type="EMBL" id="EAQ12200.1"/>
    </source>
</evidence>
<reference evidence="2 3" key="1">
    <citation type="journal article" date="2010" name="J. Bacteriol.">
        <title>Genome sequences of Pelagibaca bermudensis HTCC2601T and Maritimibacter alkaliphilus HTCC2654T, the type strains of two marine Roseobacter genera.</title>
        <authorList>
            <person name="Thrash J.C."/>
            <person name="Cho J.C."/>
            <person name="Ferriera S."/>
            <person name="Johnson J."/>
            <person name="Vergin K.L."/>
            <person name="Giovannoni S.J."/>
        </authorList>
    </citation>
    <scope>NUCLEOTIDE SEQUENCE [LARGE SCALE GENOMIC DNA]</scope>
    <source>
        <strain evidence="2 3">HTCC2654</strain>
    </source>
</reference>
<dbReference type="OrthoDB" id="7721289at2"/>
<feature type="chain" id="PRO_5002661795" description="DUF2219 domain-containing protein" evidence="1">
    <location>
        <begin position="24"/>
        <end position="308"/>
    </location>
</feature>
<evidence type="ECO:0008006" key="4">
    <source>
        <dbReference type="Google" id="ProtNLM"/>
    </source>
</evidence>
<dbReference type="HOGENOM" id="CLU_053522_0_0_5"/>
<dbReference type="Gene3D" id="2.40.128.140">
    <property type="entry name" value="Outer membrane protein"/>
    <property type="match status" value="1"/>
</dbReference>
<keyword evidence="3" id="KW-1185">Reference proteome</keyword>
<sequence length="308" mass="32697">MSVSPARLLAALILSLAASAVSAQDRSWTYLGWANITTNDGTGDFQDRWQSFSTSTSFLFGPEGTRELPYAFGDLIEVRLGTQIVTPANTLTPAPGDRRAAGALRAGLFTHFARGGWDFGLGAGAEAVGPSTQVLALQDRFHSVAGFDRLAPAVLAGQIGNAVRPMGHAEAAYAIAIGDEMTFRPFAEAHVGLEAYARVGFDLLVGPGYRSGVIARDYVSGQPYQILKDVNEPGVSFLFGADLARVFSSALLPDPAYTLTPARARVRGGLLVDGEVGSVFYGLTYLSPEFTAQPEGQFVGSVQIRLKF</sequence>
<dbReference type="InterPro" id="IPR018707">
    <property type="entry name" value="LpxR"/>
</dbReference>